<accession>A0AA40BRD0</accession>
<dbReference type="EMBL" id="JAUKUD010000007">
    <property type="protein sequence ID" value="KAK0738868.1"/>
    <property type="molecule type" value="Genomic_DNA"/>
</dbReference>
<feature type="transmembrane region" description="Helical" evidence="2">
    <location>
        <begin position="345"/>
        <end position="369"/>
    </location>
</feature>
<name>A0AA40BRD0_9PEZI</name>
<reference evidence="3" key="1">
    <citation type="submission" date="2023-06" db="EMBL/GenBank/DDBJ databases">
        <title>Genome-scale phylogeny and comparative genomics of the fungal order Sordariales.</title>
        <authorList>
            <consortium name="Lawrence Berkeley National Laboratory"/>
            <person name="Hensen N."/>
            <person name="Bonometti L."/>
            <person name="Westerberg I."/>
            <person name="Brannstrom I.O."/>
            <person name="Guillou S."/>
            <person name="Cros-Aarteil S."/>
            <person name="Calhoun S."/>
            <person name="Haridas S."/>
            <person name="Kuo A."/>
            <person name="Mondo S."/>
            <person name="Pangilinan J."/>
            <person name="Riley R."/>
            <person name="LaButti K."/>
            <person name="Andreopoulos B."/>
            <person name="Lipzen A."/>
            <person name="Chen C."/>
            <person name="Yanf M."/>
            <person name="Daum C."/>
            <person name="Ng V."/>
            <person name="Clum A."/>
            <person name="Steindorff A."/>
            <person name="Ohm R."/>
            <person name="Martin F."/>
            <person name="Silar P."/>
            <person name="Natvig D."/>
            <person name="Lalanne C."/>
            <person name="Gautier V."/>
            <person name="Ament-velasquez S.L."/>
            <person name="Kruys A."/>
            <person name="Hutchinson M.I."/>
            <person name="Powell A.J."/>
            <person name="Barry K."/>
            <person name="Miller A.N."/>
            <person name="Grigoriev I.V."/>
            <person name="Debuchy R."/>
            <person name="Gladieux P."/>
            <person name="Thoren M.H."/>
            <person name="Johannesson H."/>
        </authorList>
    </citation>
    <scope>NUCLEOTIDE SEQUENCE</scope>
    <source>
        <strain evidence="3">SMH3187-1</strain>
    </source>
</reference>
<evidence type="ECO:0000313" key="4">
    <source>
        <dbReference type="Proteomes" id="UP001172155"/>
    </source>
</evidence>
<evidence type="ECO:0000256" key="2">
    <source>
        <dbReference type="SAM" id="Phobius"/>
    </source>
</evidence>
<feature type="compositionally biased region" description="Low complexity" evidence="1">
    <location>
        <begin position="520"/>
        <end position="529"/>
    </location>
</feature>
<keyword evidence="2" id="KW-0812">Transmembrane</keyword>
<comment type="caution">
    <text evidence="3">The sequence shown here is derived from an EMBL/GenBank/DDBJ whole genome shotgun (WGS) entry which is preliminary data.</text>
</comment>
<dbReference type="AlphaFoldDB" id="A0AA40BRD0"/>
<feature type="compositionally biased region" description="Low complexity" evidence="1">
    <location>
        <begin position="424"/>
        <end position="445"/>
    </location>
</feature>
<feature type="compositionally biased region" description="Basic and acidic residues" evidence="1">
    <location>
        <begin position="392"/>
        <end position="408"/>
    </location>
</feature>
<dbReference type="Proteomes" id="UP001172155">
    <property type="component" value="Unassembled WGS sequence"/>
</dbReference>
<feature type="region of interest" description="Disordered" evidence="1">
    <location>
        <begin position="380"/>
        <end position="461"/>
    </location>
</feature>
<proteinExistence type="predicted"/>
<keyword evidence="2" id="KW-1133">Transmembrane helix</keyword>
<sequence>MAANIFQRAPVAPFPTSFTTAYPPVVRRLRRQNSFTNGTITTSPPKGPDCANFNGFKTCSSSGAYGGCLATAAVSACNCNNGLGYLGCLSSAISTSSCWGSVGIADWDGYQRDWFQDACPKPPASVIQELPQPTKAPLELAPIIIVTPASTIATRTEQPPPITQPTFTGGGQLLTQGDCASTSYTLVSAGDVVYYAAFIGCMADRPECCPWSVALDNPLATAGPAAGGGVINEGNRVAGGAGRLPVPANGVQALLAKCPDDYYSVSSQGMCCPTGYYKFTTAIQSQTPCFSNLREKITPPPLTAGLAANPTDIRLPTSAILNVAWAMGYNVTDPDANKPPLSKPAAIGVGVGVGVVALLLLGLTAWVCVRVRKKKKAAIAAAAPAAGGPQRGEGEKYTDSAAPAHDDAGVAYGKGYQSPPPVSPASDSPNMGSVGAVSPSGSPPRGRTRLARHPDRGGMDITMRGSLAMRARRAIGRLRRGRGWLRDSRDREGRMRRRCRCSIRIGMEGSSSRWRSCSRIMGSSGTMGIRGRRRRRRCSSSSRSTTSHTRSCRRRNIRVLGMGAVSSRGTIRDRGNKCVGGRRVGGQSAEFRGLVYTMMWVTTGNGWAWRQVRLHGYWRIVMRMRTCRFGLGDKFRE</sequence>
<protein>
    <submittedName>
        <fullName evidence="3">Uncharacterized protein</fullName>
    </submittedName>
</protein>
<gene>
    <name evidence="3" type="ORF">B0T18DRAFT_253999</name>
</gene>
<keyword evidence="2" id="KW-0472">Membrane</keyword>
<feature type="region of interest" description="Disordered" evidence="1">
    <location>
        <begin position="516"/>
        <end position="552"/>
    </location>
</feature>
<keyword evidence="4" id="KW-1185">Reference proteome</keyword>
<organism evidence="3 4">
    <name type="scientific">Schizothecium vesticola</name>
    <dbReference type="NCBI Taxonomy" id="314040"/>
    <lineage>
        <taxon>Eukaryota</taxon>
        <taxon>Fungi</taxon>
        <taxon>Dikarya</taxon>
        <taxon>Ascomycota</taxon>
        <taxon>Pezizomycotina</taxon>
        <taxon>Sordariomycetes</taxon>
        <taxon>Sordariomycetidae</taxon>
        <taxon>Sordariales</taxon>
        <taxon>Schizotheciaceae</taxon>
        <taxon>Schizothecium</taxon>
    </lineage>
</organism>
<evidence type="ECO:0000256" key="1">
    <source>
        <dbReference type="SAM" id="MobiDB-lite"/>
    </source>
</evidence>
<feature type="compositionally biased region" description="Low complexity" evidence="1">
    <location>
        <begin position="539"/>
        <end position="549"/>
    </location>
</feature>
<evidence type="ECO:0000313" key="3">
    <source>
        <dbReference type="EMBL" id="KAK0738868.1"/>
    </source>
</evidence>